<protein>
    <submittedName>
        <fullName evidence="2">(salmon louse) hypothetical protein</fullName>
    </submittedName>
</protein>
<name>A0A7R8H0V7_LEPSM</name>
<evidence type="ECO:0000313" key="3">
    <source>
        <dbReference type="Proteomes" id="UP000675881"/>
    </source>
</evidence>
<dbReference type="GO" id="GO:0006353">
    <property type="term" value="P:DNA-templated transcription termination"/>
    <property type="evidence" value="ECO:0007669"/>
    <property type="project" value="InterPro"/>
</dbReference>
<dbReference type="EMBL" id="HG994589">
    <property type="protein sequence ID" value="CAF2796849.1"/>
    <property type="molecule type" value="Genomic_DNA"/>
</dbReference>
<sequence length="327" mass="36872">MNVNEYTIRKAVHEDLRCKSYVKLRAQSTADAFRGHEVQKGGGNMSEAASLSQALISGISLVSKAGSKNSLLCAIQYLSKATTMEMVAIVGSDDEGFVPTTRKTYFNYIGEWEDLSILSLNQLRSIAKDLGIPSSSSLRKESVIQALKAHHAMDWKALKEILPDSIHHRKKIGSRSHFKNRRFSRDSLKKSLPEDNLNMILKDIPLLSDINIPEIFSDNFKRLTSTPAIPDLTGIKSVVLKKRPFIEPQSQFDKYLDTSQKNFSKMKSKFTPKTSHQNLGVIPDYYMPSRLQAFQCRRAETYVTYTSLNPISSIGDGFSNEFQFFQS</sequence>
<dbReference type="Proteomes" id="UP000675881">
    <property type="component" value="Chromosome 10"/>
</dbReference>
<dbReference type="SMART" id="SM00959">
    <property type="entry name" value="Rho_N"/>
    <property type="match status" value="1"/>
</dbReference>
<accession>A0A7R8H0V7</accession>
<evidence type="ECO:0000313" key="2">
    <source>
        <dbReference type="EMBL" id="CAF2796849.1"/>
    </source>
</evidence>
<keyword evidence="3" id="KW-1185">Reference proteome</keyword>
<dbReference type="AlphaFoldDB" id="A0A7R8H0V7"/>
<dbReference type="InterPro" id="IPR011112">
    <property type="entry name" value="Rho-like_N"/>
</dbReference>
<feature type="domain" description="Rho termination factor-like N-terminal" evidence="1">
    <location>
        <begin position="114"/>
        <end position="155"/>
    </location>
</feature>
<proteinExistence type="predicted"/>
<organism evidence="2 3">
    <name type="scientific">Lepeophtheirus salmonis</name>
    <name type="common">Salmon louse</name>
    <name type="synonym">Caligus salmonis</name>
    <dbReference type="NCBI Taxonomy" id="72036"/>
    <lineage>
        <taxon>Eukaryota</taxon>
        <taxon>Metazoa</taxon>
        <taxon>Ecdysozoa</taxon>
        <taxon>Arthropoda</taxon>
        <taxon>Crustacea</taxon>
        <taxon>Multicrustacea</taxon>
        <taxon>Hexanauplia</taxon>
        <taxon>Copepoda</taxon>
        <taxon>Siphonostomatoida</taxon>
        <taxon>Caligidae</taxon>
        <taxon>Lepeophtheirus</taxon>
    </lineage>
</organism>
<reference evidence="2" key="1">
    <citation type="submission" date="2021-02" db="EMBL/GenBank/DDBJ databases">
        <authorList>
            <person name="Bekaert M."/>
        </authorList>
    </citation>
    <scope>NUCLEOTIDE SEQUENCE</scope>
    <source>
        <strain evidence="2">IoA-00</strain>
    </source>
</reference>
<gene>
    <name evidence="2" type="ORF">LSAA_2569</name>
</gene>
<dbReference type="Pfam" id="PF07498">
    <property type="entry name" value="Rho_N"/>
    <property type="match status" value="1"/>
</dbReference>
<evidence type="ECO:0000259" key="1">
    <source>
        <dbReference type="SMART" id="SM00959"/>
    </source>
</evidence>